<dbReference type="InterPro" id="IPR029065">
    <property type="entry name" value="Enolase_C-like"/>
</dbReference>
<dbReference type="Gene3D" id="3.30.390.10">
    <property type="entry name" value="Enolase-like, N-terminal domain"/>
    <property type="match status" value="1"/>
</dbReference>
<dbReference type="InterPro" id="IPR036849">
    <property type="entry name" value="Enolase-like_C_sf"/>
</dbReference>
<dbReference type="InterPro" id="IPR018110">
    <property type="entry name" value="Mandel_Rmase/mucon_lact_enz_CS"/>
</dbReference>
<name>A0A2P4EU45_9GAMM</name>
<feature type="domain" description="Mandelate racemase/muconate lactonizing enzyme C-terminal" evidence="2">
    <location>
        <begin position="147"/>
        <end position="240"/>
    </location>
</feature>
<dbReference type="PANTHER" id="PTHR48073">
    <property type="entry name" value="O-SUCCINYLBENZOATE SYNTHASE-RELATED"/>
    <property type="match status" value="1"/>
</dbReference>
<dbReference type="PANTHER" id="PTHR48073:SF2">
    <property type="entry name" value="O-SUCCINYLBENZOATE SYNTHASE"/>
    <property type="match status" value="1"/>
</dbReference>
<keyword evidence="4" id="KW-1185">Reference proteome</keyword>
<dbReference type="GO" id="GO:0003824">
    <property type="term" value="F:catalytic activity"/>
    <property type="evidence" value="ECO:0007669"/>
    <property type="project" value="UniProtKB-ARBA"/>
</dbReference>
<organism evidence="3 4">
    <name type="scientific">Halopseudomonas oceani</name>
    <dbReference type="NCBI Taxonomy" id="1708783"/>
    <lineage>
        <taxon>Bacteria</taxon>
        <taxon>Pseudomonadati</taxon>
        <taxon>Pseudomonadota</taxon>
        <taxon>Gammaproteobacteria</taxon>
        <taxon>Pseudomonadales</taxon>
        <taxon>Pseudomonadaceae</taxon>
        <taxon>Halopseudomonas</taxon>
    </lineage>
</organism>
<dbReference type="Proteomes" id="UP000243451">
    <property type="component" value="Unassembled WGS sequence"/>
</dbReference>
<dbReference type="GO" id="GO:0046872">
    <property type="term" value="F:metal ion binding"/>
    <property type="evidence" value="ECO:0007669"/>
    <property type="project" value="UniProtKB-KW"/>
</dbReference>
<dbReference type="SUPFAM" id="SSF54826">
    <property type="entry name" value="Enolase N-terminal domain-like"/>
    <property type="match status" value="1"/>
</dbReference>
<dbReference type="OrthoDB" id="5596677at2"/>
<reference evidence="3 4" key="1">
    <citation type="submission" date="2018-01" db="EMBL/GenBank/DDBJ databases">
        <title>Draft genome of the type strain Pseudomonas oceani DSM 100277 isolated from the deep water in Okinawa trough, northwestern Pacific Ocean.</title>
        <authorList>
            <person name="Gomila M."/>
            <person name="Mulet M."/>
            <person name="Garcia-Valdes E."/>
            <person name="Lalucat J."/>
        </authorList>
    </citation>
    <scope>NUCLEOTIDE SEQUENCE [LARGE SCALE GENOMIC DNA]</scope>
    <source>
        <strain evidence="3 4">DSM 100277</strain>
    </source>
</reference>
<dbReference type="SFLD" id="SFLDG00180">
    <property type="entry name" value="muconate_cycloisomerase"/>
    <property type="match status" value="1"/>
</dbReference>
<dbReference type="SUPFAM" id="SSF51604">
    <property type="entry name" value="Enolase C-terminal domain-like"/>
    <property type="match status" value="1"/>
</dbReference>
<protein>
    <recommendedName>
        <fullName evidence="2">Mandelate racemase/muconate lactonizing enzyme C-terminal domain-containing protein</fullName>
    </recommendedName>
</protein>
<evidence type="ECO:0000259" key="2">
    <source>
        <dbReference type="SMART" id="SM00922"/>
    </source>
</evidence>
<gene>
    <name evidence="3" type="ORF">C1949_11405</name>
</gene>
<dbReference type="PROSITE" id="PS00909">
    <property type="entry name" value="MR_MLE_2"/>
    <property type="match status" value="1"/>
</dbReference>
<dbReference type="InterPro" id="IPR029017">
    <property type="entry name" value="Enolase-like_N"/>
</dbReference>
<evidence type="ECO:0000313" key="3">
    <source>
        <dbReference type="EMBL" id="POB02973.1"/>
    </source>
</evidence>
<dbReference type="InterPro" id="IPR013342">
    <property type="entry name" value="Mandelate_racemase_C"/>
</dbReference>
<evidence type="ECO:0000256" key="1">
    <source>
        <dbReference type="ARBA" id="ARBA00022723"/>
    </source>
</evidence>
<comment type="caution">
    <text evidence="3">The sequence shown here is derived from an EMBL/GenBank/DDBJ whole genome shotgun (WGS) entry which is preliminary data.</text>
</comment>
<dbReference type="AlphaFoldDB" id="A0A2P4EU45"/>
<dbReference type="Pfam" id="PF13378">
    <property type="entry name" value="MR_MLE_C"/>
    <property type="match status" value="1"/>
</dbReference>
<dbReference type="RefSeq" id="WP_104738600.1">
    <property type="nucleotide sequence ID" value="NZ_BMHR01000010.1"/>
</dbReference>
<dbReference type="Gene3D" id="3.20.20.120">
    <property type="entry name" value="Enolase-like C-terminal domain"/>
    <property type="match status" value="1"/>
</dbReference>
<dbReference type="SMART" id="SM00922">
    <property type="entry name" value="MR_MLE"/>
    <property type="match status" value="1"/>
</dbReference>
<dbReference type="GO" id="GO:0009063">
    <property type="term" value="P:amino acid catabolic process"/>
    <property type="evidence" value="ECO:0007669"/>
    <property type="project" value="InterPro"/>
</dbReference>
<accession>A0A2P4EU45</accession>
<dbReference type="SFLD" id="SFLDS00001">
    <property type="entry name" value="Enolase"/>
    <property type="match status" value="1"/>
</dbReference>
<sequence>MQVDSAQLYRMRLPFHQSFKHALAERQSSESLLLHLTASVDGEVVSGFGEALPRAYVSGETLEQTEAAIRQFLPALSQVAFQSVGDIARFCEAFESRFEQQQCARALLELALLDLLSKVRKTPLADWFGGLQAGRIQYSAVVSDEAPTALAKLVEQMRGFAVGPLKLKVGRDLKRIHQQLELLRTAYPDNDIRLDANGAWEDVPAADAAQIIERYAISCLEQPAIVTDTQALVTVHGRIKSRCDVRIVLDEQVRLRPVLQQLIQAQVLDCLNIKISKVGGLLNALQFHQMASAAGLQCQLGANVGESSLMTSAAQLFAGLTGDLIYHEGAYGTLLLEQDLCEPPVMFDAALQADVSRFATALGWGVGPLDLAHPGLQAL</sequence>
<evidence type="ECO:0000313" key="4">
    <source>
        <dbReference type="Proteomes" id="UP000243451"/>
    </source>
</evidence>
<proteinExistence type="predicted"/>
<keyword evidence="1" id="KW-0479">Metal-binding</keyword>
<dbReference type="EMBL" id="PPSK01000010">
    <property type="protein sequence ID" value="POB02973.1"/>
    <property type="molecule type" value="Genomic_DNA"/>
</dbReference>